<dbReference type="GO" id="GO:0004672">
    <property type="term" value="F:protein kinase activity"/>
    <property type="evidence" value="ECO:0007669"/>
    <property type="project" value="UniProtKB-ARBA"/>
</dbReference>
<keyword evidence="4" id="KW-1185">Reference proteome</keyword>
<proteinExistence type="predicted"/>
<dbReference type="Pfam" id="PF01627">
    <property type="entry name" value="Hpt"/>
    <property type="match status" value="1"/>
</dbReference>
<sequence length="113" mass="12250">MTDQAIDLDHLDRYVAGDVALRDEVLTIFEGQVARCLNMLDPEGPHEEWRSIAHALKGASRGIGAWAVGSYCEEAERMAGASDDVVAARRSLKASIEASVAEALDQIRALRKA</sequence>
<reference evidence="3" key="1">
    <citation type="submission" date="2022-07" db="EMBL/GenBank/DDBJ databases">
        <title>Parvularcula maris sp. nov., an algicidal bacterium isolated from seawater.</title>
        <authorList>
            <person name="Li F."/>
        </authorList>
    </citation>
    <scope>NUCLEOTIDE SEQUENCE</scope>
    <source>
        <strain evidence="3">BGMRC 0090</strain>
    </source>
</reference>
<dbReference type="InterPro" id="IPR008207">
    <property type="entry name" value="Sig_transdc_His_kin_Hpt_dom"/>
</dbReference>
<dbReference type="GO" id="GO:0000160">
    <property type="term" value="P:phosphorelay signal transduction system"/>
    <property type="evidence" value="ECO:0007669"/>
    <property type="project" value="UniProtKB-KW"/>
</dbReference>
<protein>
    <submittedName>
        <fullName evidence="3">Hpt domain-containing protein</fullName>
    </submittedName>
</protein>
<keyword evidence="1" id="KW-0902">Two-component regulatory system</keyword>
<organism evidence="3 4">
    <name type="scientific">Parvularcula maris</name>
    <dbReference type="NCBI Taxonomy" id="2965077"/>
    <lineage>
        <taxon>Bacteria</taxon>
        <taxon>Pseudomonadati</taxon>
        <taxon>Pseudomonadota</taxon>
        <taxon>Alphaproteobacteria</taxon>
        <taxon>Parvularculales</taxon>
        <taxon>Parvularculaceae</taxon>
        <taxon>Parvularcula</taxon>
    </lineage>
</organism>
<dbReference type="Proteomes" id="UP001142610">
    <property type="component" value="Unassembled WGS sequence"/>
</dbReference>
<dbReference type="EMBL" id="JANIBC010000003">
    <property type="protein sequence ID" value="MCQ8184992.1"/>
    <property type="molecule type" value="Genomic_DNA"/>
</dbReference>
<dbReference type="AlphaFoldDB" id="A0A9X2L8I8"/>
<evidence type="ECO:0000259" key="2">
    <source>
        <dbReference type="Pfam" id="PF01627"/>
    </source>
</evidence>
<dbReference type="SUPFAM" id="SSF47226">
    <property type="entry name" value="Histidine-containing phosphotransfer domain, HPT domain"/>
    <property type="match status" value="1"/>
</dbReference>
<evidence type="ECO:0000256" key="1">
    <source>
        <dbReference type="ARBA" id="ARBA00023012"/>
    </source>
</evidence>
<gene>
    <name evidence="3" type="ORF">NOG11_06265</name>
</gene>
<evidence type="ECO:0000313" key="3">
    <source>
        <dbReference type="EMBL" id="MCQ8184992.1"/>
    </source>
</evidence>
<dbReference type="Gene3D" id="1.20.120.160">
    <property type="entry name" value="HPT domain"/>
    <property type="match status" value="1"/>
</dbReference>
<feature type="domain" description="HPt" evidence="2">
    <location>
        <begin position="24"/>
        <end position="107"/>
    </location>
</feature>
<dbReference type="InterPro" id="IPR036641">
    <property type="entry name" value="HPT_dom_sf"/>
</dbReference>
<comment type="caution">
    <text evidence="3">The sequence shown here is derived from an EMBL/GenBank/DDBJ whole genome shotgun (WGS) entry which is preliminary data.</text>
</comment>
<accession>A0A9X2L8I8</accession>
<evidence type="ECO:0000313" key="4">
    <source>
        <dbReference type="Proteomes" id="UP001142610"/>
    </source>
</evidence>
<name>A0A9X2L8I8_9PROT</name>
<dbReference type="RefSeq" id="WP_256618853.1">
    <property type="nucleotide sequence ID" value="NZ_JANIBC010000003.1"/>
</dbReference>